<dbReference type="Gene3D" id="1.25.40.10">
    <property type="entry name" value="Tetratricopeptide repeat domain"/>
    <property type="match status" value="1"/>
</dbReference>
<accession>A0ABV6R771</accession>
<dbReference type="RefSeq" id="WP_376977932.1">
    <property type="nucleotide sequence ID" value="NZ_JBHLSV010000002.1"/>
</dbReference>
<gene>
    <name evidence="2" type="ORF">ACFFF6_02550</name>
</gene>
<comment type="caution">
    <text evidence="2">The sequence shown here is derived from an EMBL/GenBank/DDBJ whole genome shotgun (WGS) entry which is preliminary data.</text>
</comment>
<evidence type="ECO:0000313" key="2">
    <source>
        <dbReference type="EMBL" id="MFC0672832.1"/>
    </source>
</evidence>
<protein>
    <recommendedName>
        <fullName evidence="4">Tetratricopeptide repeat protein</fullName>
    </recommendedName>
</protein>
<evidence type="ECO:0008006" key="4">
    <source>
        <dbReference type="Google" id="ProtNLM"/>
    </source>
</evidence>
<evidence type="ECO:0000313" key="3">
    <source>
        <dbReference type="Proteomes" id="UP001589793"/>
    </source>
</evidence>
<reference evidence="2 3" key="1">
    <citation type="submission" date="2024-09" db="EMBL/GenBank/DDBJ databases">
        <authorList>
            <person name="Sun Q."/>
            <person name="Mori K."/>
        </authorList>
    </citation>
    <scope>NUCLEOTIDE SEQUENCE [LARGE SCALE GENOMIC DNA]</scope>
    <source>
        <strain evidence="2 3">CICC 10874</strain>
    </source>
</reference>
<feature type="region of interest" description="Disordered" evidence="1">
    <location>
        <begin position="534"/>
        <end position="564"/>
    </location>
</feature>
<evidence type="ECO:0000256" key="1">
    <source>
        <dbReference type="SAM" id="MobiDB-lite"/>
    </source>
</evidence>
<name>A0ABV6R771_9MICO</name>
<feature type="compositionally biased region" description="Acidic residues" evidence="1">
    <location>
        <begin position="536"/>
        <end position="548"/>
    </location>
</feature>
<dbReference type="Proteomes" id="UP001589793">
    <property type="component" value="Unassembled WGS sequence"/>
</dbReference>
<sequence length="969" mass="103254">MSASDRTIEDLIAQAEVLPIGPEERSLLEEAFRRAEEDGAEELAYRARMLLTSSQFMAGDTEAMIASFGWCVGRHDTDPVRFPIDPGVHTDLLFQYKWMASTLASHSGFPRERIASLHADMERRYRAAGAGMSGVLQSRHEAALMLGDVEEAGRLIRERSVLDRDRYSHCEACVRADDASYAALTGDDATAIRLWEEILDQDLSCGEEPEFAEARALLPLLRAGRTEDALAAHGRSYRAARGNPDGFPIIARHLVFCAVTGNLARGLQLLERHLPLLAHDPYREADHLEGLASAAVLLEGVIAAGQGATRVRGSDDPTLTPLLGEPEGPRTAQALCEGAWAAAEAIAARFDTRNGNGHMSGLVRTKRELVDLHLDVPLGGADFTPAPVDRSAPTDVLGWIARARMHQHGQDGPAARAAVAEGLALAAAEDAAGGPTHLSAVLHRIRVQLLVQEEQERGTGRAAEDAAIAERVAVLRACGQEEQARIEERLGRLLFGGARAEDLPRLEAELREAEGRGARSMLLTGIAALHLRTPDDLAEPDLGGEESAPEPGRQEEQEMEAAAAAERVLAAAEAAAAALDPADPELLGIGIAQLRAEALARLGRNEEVLAVVEPVLADPRYEGFPRFALQARAAQIRGSRGEYAQGLPHAEAMLADAIQADDAGILVQAAHLTAMLLQDLERPEDAAARLEFALRHAERAEIPTASTRFQLARLQLDGGMPGPALENLETLYLEEKAAQAPPSALAETALHLGRAAMACDEPGMAYRAWEEATDLAEQGEALPLATEAALSLAFLLLRFGDADAVAAFERAVDLASRVPETPGLPSALHGLGRARFAAEDPSALEDLDRAIARATAQGQAWVAADTLDTKGQILVETGQLEAGVAALLGAADGYAGQGDLIAAARGETMAARALQAAERPEEAAAILQTSRDRFPAGSEPRTAIGLELAEVLEELGRTEEAARLREEAS</sequence>
<dbReference type="InterPro" id="IPR011990">
    <property type="entry name" value="TPR-like_helical_dom_sf"/>
</dbReference>
<keyword evidence="3" id="KW-1185">Reference proteome</keyword>
<dbReference type="SUPFAM" id="SSF48452">
    <property type="entry name" value="TPR-like"/>
    <property type="match status" value="1"/>
</dbReference>
<proteinExistence type="predicted"/>
<organism evidence="2 3">
    <name type="scientific">Brachybacterium hainanense</name>
    <dbReference type="NCBI Taxonomy" id="1541174"/>
    <lineage>
        <taxon>Bacteria</taxon>
        <taxon>Bacillati</taxon>
        <taxon>Actinomycetota</taxon>
        <taxon>Actinomycetes</taxon>
        <taxon>Micrococcales</taxon>
        <taxon>Dermabacteraceae</taxon>
        <taxon>Brachybacterium</taxon>
    </lineage>
</organism>
<dbReference type="EMBL" id="JBHLSV010000002">
    <property type="protein sequence ID" value="MFC0672832.1"/>
    <property type="molecule type" value="Genomic_DNA"/>
</dbReference>